<name>A0A164T0U2_9CRUS</name>
<evidence type="ECO:0000256" key="11">
    <source>
        <dbReference type="ARBA" id="ARBA00023306"/>
    </source>
</evidence>
<keyword evidence="9" id="KW-0804">Transcription</keyword>
<sequence>MGRTCVTPCCRTGYPLEKDKSQKIGPKPELFKAPKGPDLFKNWKQNLPRKEFLLTKSSFVSELHFLPEDVQNTYSGVPSDITALQTVRKRLRPGAVPVLWPGCPNHLSRRETQKKKPPKKRDRPNSPKERTVKNSSDVESDDNSNPLALNNRKRKMPDDNEKTSSQSKKNRLTDPGNEEIGFEDSDVFDMTEVFLDPSLVADPDLSREIMEYPSGWMEHFVMKSASIDFTFKSVSFFMLGKLKLRVHINHIFYWLRQ</sequence>
<evidence type="ECO:0000256" key="4">
    <source>
        <dbReference type="ARBA" id="ARBA00022771"/>
    </source>
</evidence>
<comment type="similarity">
    <text evidence="2">Belongs to the THAP1 family.</text>
</comment>
<dbReference type="OrthoDB" id="6436959at2759"/>
<evidence type="ECO:0000256" key="3">
    <source>
        <dbReference type="ARBA" id="ARBA00022723"/>
    </source>
</evidence>
<evidence type="ECO:0000256" key="13">
    <source>
        <dbReference type="SAM" id="MobiDB-lite"/>
    </source>
</evidence>
<dbReference type="Proteomes" id="UP000076858">
    <property type="component" value="Unassembled WGS sequence"/>
</dbReference>
<keyword evidence="7" id="KW-0175">Coiled coil</keyword>
<gene>
    <name evidence="15" type="ORF">APZ42_025491</name>
</gene>
<feature type="compositionally biased region" description="Basic residues" evidence="13">
    <location>
        <begin position="112"/>
        <end position="122"/>
    </location>
</feature>
<keyword evidence="5" id="KW-0862">Zinc</keyword>
<dbReference type="InterPro" id="IPR026516">
    <property type="entry name" value="THAP1/10"/>
</dbReference>
<comment type="caution">
    <text evidence="15">The sequence shown here is derived from an EMBL/GenBank/DDBJ whole genome shotgun (WGS) entry which is preliminary data.</text>
</comment>
<dbReference type="GO" id="GO:0043565">
    <property type="term" value="F:sequence-specific DNA binding"/>
    <property type="evidence" value="ECO:0007669"/>
    <property type="project" value="InterPro"/>
</dbReference>
<dbReference type="InterPro" id="IPR006612">
    <property type="entry name" value="THAP_Znf"/>
</dbReference>
<reference evidence="15 16" key="1">
    <citation type="submission" date="2016-03" db="EMBL/GenBank/DDBJ databases">
        <title>EvidentialGene: Evidence-directed Construction of Genes on Genomes.</title>
        <authorList>
            <person name="Gilbert D.G."/>
            <person name="Choi J.-H."/>
            <person name="Mockaitis K."/>
            <person name="Colbourne J."/>
            <person name="Pfrender M."/>
        </authorList>
    </citation>
    <scope>NUCLEOTIDE SEQUENCE [LARGE SCALE GENOMIC DNA]</scope>
    <source>
        <strain evidence="15 16">Xinb3</strain>
        <tissue evidence="15">Complete organism</tissue>
    </source>
</reference>
<evidence type="ECO:0000256" key="6">
    <source>
        <dbReference type="ARBA" id="ARBA00023015"/>
    </source>
</evidence>
<keyword evidence="6" id="KW-0805">Transcription regulation</keyword>
<keyword evidence="16" id="KW-1185">Reference proteome</keyword>
<dbReference type="PANTHER" id="PTHR46600">
    <property type="entry name" value="THAP DOMAIN-CONTAINING"/>
    <property type="match status" value="1"/>
</dbReference>
<dbReference type="GO" id="GO:0008270">
    <property type="term" value="F:zinc ion binding"/>
    <property type="evidence" value="ECO:0007669"/>
    <property type="project" value="UniProtKB-KW"/>
</dbReference>
<feature type="compositionally biased region" description="Basic and acidic residues" evidence="13">
    <location>
        <begin position="123"/>
        <end position="132"/>
    </location>
</feature>
<keyword evidence="3" id="KW-0479">Metal-binding</keyword>
<evidence type="ECO:0000256" key="5">
    <source>
        <dbReference type="ARBA" id="ARBA00022833"/>
    </source>
</evidence>
<protein>
    <recommendedName>
        <fullName evidence="14">THAP-type domain-containing protein</fullName>
    </recommendedName>
</protein>
<comment type="subcellular location">
    <subcellularLocation>
        <location evidence="1">Nucleus</location>
        <location evidence="1">Nucleoplasm</location>
    </subcellularLocation>
</comment>
<evidence type="ECO:0000313" key="16">
    <source>
        <dbReference type="Proteomes" id="UP000076858"/>
    </source>
</evidence>
<dbReference type="SUPFAM" id="SSF57716">
    <property type="entry name" value="Glucocorticoid receptor-like (DNA-binding domain)"/>
    <property type="match status" value="1"/>
</dbReference>
<evidence type="ECO:0000256" key="2">
    <source>
        <dbReference type="ARBA" id="ARBA00006177"/>
    </source>
</evidence>
<dbReference type="PANTHER" id="PTHR46600:SF1">
    <property type="entry name" value="THAP DOMAIN-CONTAINING PROTEIN 1"/>
    <property type="match status" value="1"/>
</dbReference>
<proteinExistence type="inferred from homology"/>
<evidence type="ECO:0000313" key="15">
    <source>
        <dbReference type="EMBL" id="KZS10118.1"/>
    </source>
</evidence>
<organism evidence="15 16">
    <name type="scientific">Daphnia magna</name>
    <dbReference type="NCBI Taxonomy" id="35525"/>
    <lineage>
        <taxon>Eukaryota</taxon>
        <taxon>Metazoa</taxon>
        <taxon>Ecdysozoa</taxon>
        <taxon>Arthropoda</taxon>
        <taxon>Crustacea</taxon>
        <taxon>Branchiopoda</taxon>
        <taxon>Diplostraca</taxon>
        <taxon>Cladocera</taxon>
        <taxon>Anomopoda</taxon>
        <taxon>Daphniidae</taxon>
        <taxon>Daphnia</taxon>
    </lineage>
</organism>
<evidence type="ECO:0000256" key="10">
    <source>
        <dbReference type="ARBA" id="ARBA00023242"/>
    </source>
</evidence>
<evidence type="ECO:0000256" key="7">
    <source>
        <dbReference type="ARBA" id="ARBA00023054"/>
    </source>
</evidence>
<dbReference type="GO" id="GO:0005654">
    <property type="term" value="C:nucleoplasm"/>
    <property type="evidence" value="ECO:0007669"/>
    <property type="project" value="UniProtKB-SubCell"/>
</dbReference>
<dbReference type="SMART" id="SM00692">
    <property type="entry name" value="DM3"/>
    <property type="match status" value="1"/>
</dbReference>
<dbReference type="PROSITE" id="PS50950">
    <property type="entry name" value="ZF_THAP"/>
    <property type="match status" value="1"/>
</dbReference>
<evidence type="ECO:0000256" key="9">
    <source>
        <dbReference type="ARBA" id="ARBA00023163"/>
    </source>
</evidence>
<keyword evidence="4 12" id="KW-0863">Zinc-finger</keyword>
<accession>A0A164T0U2</accession>
<evidence type="ECO:0000256" key="1">
    <source>
        <dbReference type="ARBA" id="ARBA00004642"/>
    </source>
</evidence>
<evidence type="ECO:0000259" key="14">
    <source>
        <dbReference type="PROSITE" id="PS50950"/>
    </source>
</evidence>
<feature type="region of interest" description="Disordered" evidence="13">
    <location>
        <begin position="95"/>
        <end position="181"/>
    </location>
</feature>
<dbReference type="AlphaFoldDB" id="A0A164T0U2"/>
<feature type="domain" description="THAP-type" evidence="14">
    <location>
        <begin position="1"/>
        <end position="100"/>
    </location>
</feature>
<evidence type="ECO:0000256" key="8">
    <source>
        <dbReference type="ARBA" id="ARBA00023125"/>
    </source>
</evidence>
<dbReference type="EMBL" id="LRGB01001880">
    <property type="protein sequence ID" value="KZS10118.1"/>
    <property type="molecule type" value="Genomic_DNA"/>
</dbReference>
<keyword evidence="8 12" id="KW-0238">DNA-binding</keyword>
<keyword evidence="11" id="KW-0131">Cell cycle</keyword>
<dbReference type="Pfam" id="PF05485">
    <property type="entry name" value="THAP"/>
    <property type="match status" value="1"/>
</dbReference>
<keyword evidence="10" id="KW-0539">Nucleus</keyword>
<dbReference type="SMART" id="SM00980">
    <property type="entry name" value="THAP"/>
    <property type="match status" value="1"/>
</dbReference>
<evidence type="ECO:0000256" key="12">
    <source>
        <dbReference type="PROSITE-ProRule" id="PRU00309"/>
    </source>
</evidence>